<feature type="domain" description="Peptidase C1A papain C-terminal" evidence="2">
    <location>
        <begin position="107"/>
        <end position="345"/>
    </location>
</feature>
<dbReference type="PROSITE" id="PS00639">
    <property type="entry name" value="THIOL_PROTEASE_HIS"/>
    <property type="match status" value="1"/>
</dbReference>
<dbReference type="WBParaSite" id="SBAD_0000743801-mRNA-1">
    <property type="protein sequence ID" value="SBAD_0000743801-mRNA-1"/>
    <property type="gene ID" value="SBAD_0000743801"/>
</dbReference>
<proteinExistence type="inferred from homology"/>
<dbReference type="PANTHER" id="PTHR12411">
    <property type="entry name" value="CYSTEINE PROTEASE FAMILY C1-RELATED"/>
    <property type="match status" value="1"/>
</dbReference>
<dbReference type="InterPro" id="IPR013128">
    <property type="entry name" value="Peptidase_C1A"/>
</dbReference>
<comment type="similarity">
    <text evidence="1">Belongs to the peptidase C1 family.</text>
</comment>
<dbReference type="InterPro" id="IPR038765">
    <property type="entry name" value="Papain-like_cys_pep_sf"/>
</dbReference>
<organism evidence="3">
    <name type="scientific">Soboliphyme baturini</name>
    <dbReference type="NCBI Taxonomy" id="241478"/>
    <lineage>
        <taxon>Eukaryota</taxon>
        <taxon>Metazoa</taxon>
        <taxon>Ecdysozoa</taxon>
        <taxon>Nematoda</taxon>
        <taxon>Enoplea</taxon>
        <taxon>Dorylaimia</taxon>
        <taxon>Dioctophymatida</taxon>
        <taxon>Dioctophymatoidea</taxon>
        <taxon>Soboliphymatidae</taxon>
        <taxon>Soboliphyme</taxon>
    </lineage>
</organism>
<dbReference type="GO" id="GO:0008234">
    <property type="term" value="F:cysteine-type peptidase activity"/>
    <property type="evidence" value="ECO:0007669"/>
    <property type="project" value="InterPro"/>
</dbReference>
<evidence type="ECO:0000259" key="2">
    <source>
        <dbReference type="SMART" id="SM00645"/>
    </source>
</evidence>
<dbReference type="Pfam" id="PF00112">
    <property type="entry name" value="Peptidase_C1"/>
    <property type="match status" value="1"/>
</dbReference>
<protein>
    <submittedName>
        <fullName evidence="3">Pept_C1 domain-containing protein</fullName>
    </submittedName>
</protein>
<dbReference type="AlphaFoldDB" id="A0A183IU74"/>
<dbReference type="Gene3D" id="3.90.70.10">
    <property type="entry name" value="Cysteine proteinases"/>
    <property type="match status" value="1"/>
</dbReference>
<dbReference type="CDD" id="cd02620">
    <property type="entry name" value="Peptidase_C1A_CathepsinB"/>
    <property type="match status" value="1"/>
</dbReference>
<dbReference type="SUPFAM" id="SSF54001">
    <property type="entry name" value="Cysteine proteinases"/>
    <property type="match status" value="1"/>
</dbReference>
<evidence type="ECO:0000256" key="1">
    <source>
        <dbReference type="ARBA" id="ARBA00008455"/>
    </source>
</evidence>
<accession>A0A183IU74</accession>
<sequence length="345" mass="39493">LSIVGCHDKTGAVYPVGGTYKINCNLCTCEPTIDGYRFHCKDEVPCVIQEDLYEKVHRGRYSWQAQNYSQFWGLTLEDGIRYRLGTLLSDRTVKNMNELPIEMIPPLPERFDAREKWPGFIHPIRDQGDCGASWAFSTTSTAADRLAIQSNGKYHDVLSAQQLLSCDVDKQRGCNGGYLDRAWRYIRQHGVVSEECYPYVSGSTSQQESCKIPHDHKVYCVNDPSDNRVFKMTPAYRISSKVRQLRGLLKPKLSADLFKFQEEDIMTEIMVNGPVQATFLVHEDFFMYKEGVYQHEPIAAQKGSQYTRSGYHSVRILGWGIDHSTGRPIKYWVRCQNSLLNNFSS</sequence>
<dbReference type="GO" id="GO:0006508">
    <property type="term" value="P:proteolysis"/>
    <property type="evidence" value="ECO:0007669"/>
    <property type="project" value="InterPro"/>
</dbReference>
<dbReference type="InterPro" id="IPR000668">
    <property type="entry name" value="Peptidase_C1A_C"/>
</dbReference>
<dbReference type="InterPro" id="IPR025660">
    <property type="entry name" value="Pept_his_AS"/>
</dbReference>
<evidence type="ECO:0000313" key="3">
    <source>
        <dbReference type="WBParaSite" id="SBAD_0000743801-mRNA-1"/>
    </source>
</evidence>
<reference evidence="3" key="1">
    <citation type="submission" date="2016-06" db="UniProtKB">
        <authorList>
            <consortium name="WormBaseParasite"/>
        </authorList>
    </citation>
    <scope>IDENTIFICATION</scope>
</reference>
<name>A0A183IU74_9BILA</name>
<dbReference type="SMART" id="SM00645">
    <property type="entry name" value="Pept_C1"/>
    <property type="match status" value="1"/>
</dbReference>